<organism evidence="2 3">
    <name type="scientific">Parnassius apollo</name>
    <name type="common">Apollo butterfly</name>
    <name type="synonym">Papilio apollo</name>
    <dbReference type="NCBI Taxonomy" id="110799"/>
    <lineage>
        <taxon>Eukaryota</taxon>
        <taxon>Metazoa</taxon>
        <taxon>Ecdysozoa</taxon>
        <taxon>Arthropoda</taxon>
        <taxon>Hexapoda</taxon>
        <taxon>Insecta</taxon>
        <taxon>Pterygota</taxon>
        <taxon>Neoptera</taxon>
        <taxon>Endopterygota</taxon>
        <taxon>Lepidoptera</taxon>
        <taxon>Glossata</taxon>
        <taxon>Ditrysia</taxon>
        <taxon>Papilionoidea</taxon>
        <taxon>Papilionidae</taxon>
        <taxon>Parnassiinae</taxon>
        <taxon>Parnassini</taxon>
        <taxon>Parnassius</taxon>
        <taxon>Parnassius</taxon>
    </lineage>
</organism>
<dbReference type="OrthoDB" id="6604388at2759"/>
<comment type="caution">
    <text evidence="2">The sequence shown here is derived from an EMBL/GenBank/DDBJ whole genome shotgun (WGS) entry which is preliminary data.</text>
</comment>
<feature type="region of interest" description="Disordered" evidence="1">
    <location>
        <begin position="43"/>
        <end position="70"/>
    </location>
</feature>
<dbReference type="EMBL" id="CAJQZP010001303">
    <property type="protein sequence ID" value="CAG5037348.1"/>
    <property type="molecule type" value="Genomic_DNA"/>
</dbReference>
<feature type="region of interest" description="Disordered" evidence="1">
    <location>
        <begin position="486"/>
        <end position="505"/>
    </location>
</feature>
<dbReference type="AlphaFoldDB" id="A0A8S3XTZ2"/>
<feature type="compositionally biased region" description="Low complexity" evidence="1">
    <location>
        <begin position="140"/>
        <end position="152"/>
    </location>
</feature>
<keyword evidence="3" id="KW-1185">Reference proteome</keyword>
<evidence type="ECO:0000313" key="3">
    <source>
        <dbReference type="Proteomes" id="UP000691718"/>
    </source>
</evidence>
<name>A0A8S3XTZ2_PARAO</name>
<sequence length="505" mass="58257">MLLRDVFLAQKELVKSIRNTEVNTGIDFECDNTCTQEIYAENRPTTQENIGNTDNSTLGPSTSKKRKPIKLQEKLDKREIQRLNLLEALSWFMMSSLLTDRIIKECLEQEDSEEENVSEIEDFEEHSDHESGTEQEASDSDGSSVSEESFPSNLQIENTEDEEYLEDVPLKAAFQTKPCEIRKKYPMGSALRTDFIKKKKKELFSQQNIFVNQHDELEAMVKTSYEILLLAKKKKPFSDGDIIKQSLTIFAQNCNDQKVKAMADSISLSRNTVMRRVEEMSTDIISQITEFVTKCRYFSLALDETCDLTGTAQLAVFVRCIDDNFNIFHGLLDLCQLETTTTGKDIFMKLKDCVEGKNLNWDKCNSVCTDGAPAMMGKTNGAVALLQNHIGRQLFSYHCIIHQEALCAKDMTFDDEINPVVRCINFIRARALNRRQYRTLFEEEIKEYCKLHLYCAKIENQYWDHDMRFDNVIDELIINLGNDSDSEEDMEIEDMYSNEEEEDMD</sequence>
<protein>
    <submittedName>
        <fullName evidence="2">(apollo) hypothetical protein</fullName>
    </submittedName>
</protein>
<proteinExistence type="predicted"/>
<dbReference type="PANTHER" id="PTHR45913:SF5">
    <property type="entry name" value="GENERAL TRANSCRIPTION FACTOR II-I REPEAT DOMAIN-CONTAINING PROTEIN 2A-LIKE PROTEIN"/>
    <property type="match status" value="1"/>
</dbReference>
<accession>A0A8S3XTZ2</accession>
<dbReference type="Proteomes" id="UP000691718">
    <property type="component" value="Unassembled WGS sequence"/>
</dbReference>
<feature type="compositionally biased region" description="Acidic residues" evidence="1">
    <location>
        <begin position="109"/>
        <end position="125"/>
    </location>
</feature>
<reference evidence="2" key="1">
    <citation type="submission" date="2021-04" db="EMBL/GenBank/DDBJ databases">
        <authorList>
            <person name="Tunstrom K."/>
        </authorList>
    </citation>
    <scope>NUCLEOTIDE SEQUENCE</scope>
</reference>
<gene>
    <name evidence="2" type="ORF">PAPOLLO_LOCUS21064</name>
</gene>
<evidence type="ECO:0000313" key="2">
    <source>
        <dbReference type="EMBL" id="CAG5037348.1"/>
    </source>
</evidence>
<feature type="region of interest" description="Disordered" evidence="1">
    <location>
        <begin position="109"/>
        <end position="158"/>
    </location>
</feature>
<evidence type="ECO:0000256" key="1">
    <source>
        <dbReference type="SAM" id="MobiDB-lite"/>
    </source>
</evidence>
<dbReference type="PANTHER" id="PTHR45913">
    <property type="entry name" value="EPM2A-INTERACTING PROTEIN 1"/>
    <property type="match status" value="1"/>
</dbReference>
<feature type="compositionally biased region" description="Polar residues" evidence="1">
    <location>
        <begin position="43"/>
        <end position="62"/>
    </location>
</feature>